<dbReference type="Gene3D" id="3.10.450.50">
    <property type="match status" value="1"/>
</dbReference>
<dbReference type="SUPFAM" id="SSF54427">
    <property type="entry name" value="NTF2-like"/>
    <property type="match status" value="1"/>
</dbReference>
<name>A0AA37IM83_9BURK</name>
<dbReference type="InterPro" id="IPR032710">
    <property type="entry name" value="NTF2-like_dom_sf"/>
</dbReference>
<dbReference type="AlphaFoldDB" id="A0AA37IM83"/>
<evidence type="ECO:0000259" key="1">
    <source>
        <dbReference type="Pfam" id="PF13577"/>
    </source>
</evidence>
<sequence>MNVANVSKLADRFEAGELVTKFHLALDLFDWDAIYPMLDDLVALVVGESDPQTDFLPKDTFTAELVARNAGYLLGNAGKFHGDYGRVVEAVGETATVICKFSAGHWLSGKTEDCASLMGRYVVTLIRRNEGWKIQRLWVRPIRWHGETRRVMSEAAANWRTHIAQRGSRPRKRSEKHGKRA</sequence>
<comment type="caution">
    <text evidence="2">The sequence shown here is derived from an EMBL/GenBank/DDBJ whole genome shotgun (WGS) entry which is preliminary data.</text>
</comment>
<evidence type="ECO:0000313" key="3">
    <source>
        <dbReference type="Proteomes" id="UP001055111"/>
    </source>
</evidence>
<evidence type="ECO:0000313" key="2">
    <source>
        <dbReference type="EMBL" id="GJH29381.1"/>
    </source>
</evidence>
<proteinExistence type="predicted"/>
<dbReference type="Pfam" id="PF13577">
    <property type="entry name" value="SnoaL_4"/>
    <property type="match status" value="1"/>
</dbReference>
<dbReference type="InterPro" id="IPR037401">
    <property type="entry name" value="SnoaL-like"/>
</dbReference>
<dbReference type="EMBL" id="BPUS01000022">
    <property type="protein sequence ID" value="GJH29381.1"/>
    <property type="molecule type" value="Genomic_DNA"/>
</dbReference>
<reference evidence="2" key="1">
    <citation type="submission" date="2022-09" db="EMBL/GenBank/DDBJ databases">
        <title>Isolation and characterization of 3-chlorobenzoate degrading bacteria from soils in Shizuoka.</title>
        <authorList>
            <person name="Ifat A."/>
            <person name="Ogawa N."/>
            <person name="Kimbara K."/>
            <person name="Moriuchi R."/>
            <person name="Dohra H."/>
            <person name="Shintani M."/>
        </authorList>
    </citation>
    <scope>NUCLEOTIDE SEQUENCE</scope>
    <source>
        <strain evidence="2">19CS4-2</strain>
    </source>
</reference>
<organism evidence="2 3">
    <name type="scientific">Caballeronia novacaledonica</name>
    <dbReference type="NCBI Taxonomy" id="1544861"/>
    <lineage>
        <taxon>Bacteria</taxon>
        <taxon>Pseudomonadati</taxon>
        <taxon>Pseudomonadota</taxon>
        <taxon>Betaproteobacteria</taxon>
        <taxon>Burkholderiales</taxon>
        <taxon>Burkholderiaceae</taxon>
        <taxon>Caballeronia</taxon>
    </lineage>
</organism>
<accession>A0AA37IM83</accession>
<dbReference type="RefSeq" id="WP_238216665.1">
    <property type="nucleotide sequence ID" value="NZ_BPUS01000022.1"/>
</dbReference>
<gene>
    <name evidence="2" type="ORF">CBA19CS42_32715</name>
</gene>
<dbReference type="Proteomes" id="UP001055111">
    <property type="component" value="Unassembled WGS sequence"/>
</dbReference>
<protein>
    <recommendedName>
        <fullName evidence="1">SnoaL-like domain-containing protein</fullName>
    </recommendedName>
</protein>
<feature type="domain" description="SnoaL-like" evidence="1">
    <location>
        <begin position="8"/>
        <end position="136"/>
    </location>
</feature>